<dbReference type="SUPFAM" id="SSF50475">
    <property type="entry name" value="FMN-binding split barrel"/>
    <property type="match status" value="1"/>
</dbReference>
<dbReference type="Proteomes" id="UP000032336">
    <property type="component" value="Unassembled WGS sequence"/>
</dbReference>
<dbReference type="InterPro" id="IPR002563">
    <property type="entry name" value="Flavin_Rdtase-like_dom"/>
</dbReference>
<protein>
    <submittedName>
        <fullName evidence="2">Flavin reductase like domain protein</fullName>
    </submittedName>
</protein>
<keyword evidence="3" id="KW-1185">Reference proteome</keyword>
<dbReference type="InterPro" id="IPR012349">
    <property type="entry name" value="Split_barrel_FMN-bd"/>
</dbReference>
<dbReference type="RefSeq" id="WP_035390583.1">
    <property type="nucleotide sequence ID" value="NZ_JQKF01000027.1"/>
</dbReference>
<name>A0A0D8FRQ9_9ACTN</name>
<feature type="domain" description="Flavin reductase like" evidence="1">
    <location>
        <begin position="20"/>
        <end position="154"/>
    </location>
</feature>
<dbReference type="AlphaFoldDB" id="A0A0D8FRQ9"/>
<dbReference type="GO" id="GO:0016646">
    <property type="term" value="F:oxidoreductase activity, acting on the CH-NH group of donors, NAD or NADP as acceptor"/>
    <property type="evidence" value="ECO:0007669"/>
    <property type="project" value="UniProtKB-ARBA"/>
</dbReference>
<sequence length="172" mass="18863">MGESVVTDDDAQLRRALWAMTSGLYLLSLAQEDRLHFMTISLVMQVAKTPRRLAMSIEDGAIALEFISKDSTIGLVFLDRDQAPLARKFAKAPIFDQETMSASGVPVVREGSSGLWMPSDSLGMVVGRVISSSQLGSHWLVTTSVDNMVLRQPLEEWSAVLAMSDTRMHYGG</sequence>
<dbReference type="STRING" id="1121877.FEAC_24370"/>
<accession>A0A0D8FRQ9</accession>
<comment type="caution">
    <text evidence="2">The sequence shown here is derived from an EMBL/GenBank/DDBJ whole genome shotgun (WGS) entry which is preliminary data.</text>
</comment>
<evidence type="ECO:0000313" key="2">
    <source>
        <dbReference type="EMBL" id="KJE75806.1"/>
    </source>
</evidence>
<reference evidence="2 3" key="1">
    <citation type="submission" date="2015-01" db="EMBL/GenBank/DDBJ databases">
        <title>Draft genome of the acidophilic iron oxidizer Ferrimicrobium acidiphilum strain T23.</title>
        <authorList>
            <person name="Poehlein A."/>
            <person name="Eisen S."/>
            <person name="Schloemann M."/>
            <person name="Johnson B.D."/>
            <person name="Daniel R."/>
            <person name="Muehling M."/>
        </authorList>
    </citation>
    <scope>NUCLEOTIDE SEQUENCE [LARGE SCALE GENOMIC DNA]</scope>
    <source>
        <strain evidence="2 3">T23</strain>
    </source>
</reference>
<evidence type="ECO:0000259" key="1">
    <source>
        <dbReference type="Pfam" id="PF01613"/>
    </source>
</evidence>
<dbReference type="GeneID" id="78373468"/>
<dbReference type="GO" id="GO:0010181">
    <property type="term" value="F:FMN binding"/>
    <property type="evidence" value="ECO:0007669"/>
    <property type="project" value="InterPro"/>
</dbReference>
<proteinExistence type="predicted"/>
<dbReference type="Pfam" id="PF01613">
    <property type="entry name" value="Flavin_Reduct"/>
    <property type="match status" value="1"/>
</dbReference>
<gene>
    <name evidence="2" type="ORF">FEAC_24370</name>
</gene>
<dbReference type="Gene3D" id="2.30.110.10">
    <property type="entry name" value="Electron Transport, Fmn-binding Protein, Chain A"/>
    <property type="match status" value="1"/>
</dbReference>
<evidence type="ECO:0000313" key="3">
    <source>
        <dbReference type="Proteomes" id="UP000032336"/>
    </source>
</evidence>
<dbReference type="EMBL" id="JXUW01000028">
    <property type="protein sequence ID" value="KJE75806.1"/>
    <property type="molecule type" value="Genomic_DNA"/>
</dbReference>
<organism evidence="2 3">
    <name type="scientific">Ferrimicrobium acidiphilum DSM 19497</name>
    <dbReference type="NCBI Taxonomy" id="1121877"/>
    <lineage>
        <taxon>Bacteria</taxon>
        <taxon>Bacillati</taxon>
        <taxon>Actinomycetota</taxon>
        <taxon>Acidimicrobiia</taxon>
        <taxon>Acidimicrobiales</taxon>
        <taxon>Acidimicrobiaceae</taxon>
        <taxon>Ferrimicrobium</taxon>
    </lineage>
</organism>